<reference evidence="2 3" key="1">
    <citation type="submission" date="2021-11" db="EMBL/GenBank/DDBJ databases">
        <title>Black yeast isolated from Biological Soil Crust.</title>
        <authorList>
            <person name="Kurbessoian T."/>
        </authorList>
    </citation>
    <scope>NUCLEOTIDE SEQUENCE [LARGE SCALE GENOMIC DNA]</scope>
    <source>
        <strain evidence="2 3">CCFEE 5522</strain>
    </source>
</reference>
<dbReference type="EMBL" id="JAVFHQ010000029">
    <property type="protein sequence ID" value="KAK4543772.1"/>
    <property type="molecule type" value="Genomic_DNA"/>
</dbReference>
<sequence>MSEWIGHNPDVNANCSNGQPIEWLKLRKKTMFDRLARLDDDAEEEGVQDATDDEDGKNNGDDDDDEAEANAYVYQALSGRAQLTFSHSSSLPVTKTETRRIKPQNNAPRG</sequence>
<keyword evidence="3" id="KW-1185">Reference proteome</keyword>
<evidence type="ECO:0000313" key="3">
    <source>
        <dbReference type="Proteomes" id="UP001324427"/>
    </source>
</evidence>
<organism evidence="2 3">
    <name type="scientific">Oleoguttula mirabilis</name>
    <dbReference type="NCBI Taxonomy" id="1507867"/>
    <lineage>
        <taxon>Eukaryota</taxon>
        <taxon>Fungi</taxon>
        <taxon>Dikarya</taxon>
        <taxon>Ascomycota</taxon>
        <taxon>Pezizomycotina</taxon>
        <taxon>Dothideomycetes</taxon>
        <taxon>Dothideomycetidae</taxon>
        <taxon>Mycosphaerellales</taxon>
        <taxon>Teratosphaeriaceae</taxon>
        <taxon>Oleoguttula</taxon>
    </lineage>
</organism>
<dbReference type="Proteomes" id="UP001324427">
    <property type="component" value="Unassembled WGS sequence"/>
</dbReference>
<accession>A0AAV9JFD7</accession>
<gene>
    <name evidence="2" type="ORF">LTR36_004805</name>
</gene>
<dbReference type="AlphaFoldDB" id="A0AAV9JFD7"/>
<proteinExistence type="predicted"/>
<protein>
    <submittedName>
        <fullName evidence="2">Uncharacterized protein</fullName>
    </submittedName>
</protein>
<feature type="compositionally biased region" description="Polar residues" evidence="1">
    <location>
        <begin position="84"/>
        <end position="95"/>
    </location>
</feature>
<name>A0AAV9JFD7_9PEZI</name>
<feature type="region of interest" description="Disordered" evidence="1">
    <location>
        <begin position="84"/>
        <end position="110"/>
    </location>
</feature>
<feature type="region of interest" description="Disordered" evidence="1">
    <location>
        <begin position="37"/>
        <end position="69"/>
    </location>
</feature>
<evidence type="ECO:0000313" key="2">
    <source>
        <dbReference type="EMBL" id="KAK4543772.1"/>
    </source>
</evidence>
<comment type="caution">
    <text evidence="2">The sequence shown here is derived from an EMBL/GenBank/DDBJ whole genome shotgun (WGS) entry which is preliminary data.</text>
</comment>
<evidence type="ECO:0000256" key="1">
    <source>
        <dbReference type="SAM" id="MobiDB-lite"/>
    </source>
</evidence>
<feature type="compositionally biased region" description="Acidic residues" evidence="1">
    <location>
        <begin position="40"/>
        <end position="68"/>
    </location>
</feature>